<accession>A0A8H4RWS0</accession>
<name>A0A8H4RWS0_9HELO</name>
<evidence type="ECO:0000313" key="2">
    <source>
        <dbReference type="Proteomes" id="UP000566819"/>
    </source>
</evidence>
<sequence>MLAAGSSTAAHSFTMKIINPSAPDRKLRTREEYLDLELLRFAPALGYDRRDTLRALLPTLAVDRKEKSLDLTESWEYALRETSYLDVTGYRAWVSQMSFHGFTALPVEL</sequence>
<proteinExistence type="predicted"/>
<dbReference type="EMBL" id="JAAMPI010000046">
    <property type="protein sequence ID" value="KAF4636858.1"/>
    <property type="molecule type" value="Genomic_DNA"/>
</dbReference>
<organism evidence="1 2">
    <name type="scientific">Cudoniella acicularis</name>
    <dbReference type="NCBI Taxonomy" id="354080"/>
    <lineage>
        <taxon>Eukaryota</taxon>
        <taxon>Fungi</taxon>
        <taxon>Dikarya</taxon>
        <taxon>Ascomycota</taxon>
        <taxon>Pezizomycotina</taxon>
        <taxon>Leotiomycetes</taxon>
        <taxon>Helotiales</taxon>
        <taxon>Tricladiaceae</taxon>
        <taxon>Cudoniella</taxon>
    </lineage>
</organism>
<evidence type="ECO:0000313" key="1">
    <source>
        <dbReference type="EMBL" id="KAF4636858.1"/>
    </source>
</evidence>
<protein>
    <submittedName>
        <fullName evidence="1">Uncharacterized protein</fullName>
    </submittedName>
</protein>
<gene>
    <name evidence="1" type="ORF">G7Y89_g1220</name>
</gene>
<comment type="caution">
    <text evidence="1">The sequence shown here is derived from an EMBL/GenBank/DDBJ whole genome shotgun (WGS) entry which is preliminary data.</text>
</comment>
<dbReference type="Proteomes" id="UP000566819">
    <property type="component" value="Unassembled WGS sequence"/>
</dbReference>
<reference evidence="1 2" key="1">
    <citation type="submission" date="2020-03" db="EMBL/GenBank/DDBJ databases">
        <title>Draft Genome Sequence of Cudoniella acicularis.</title>
        <authorList>
            <person name="Buettner E."/>
            <person name="Kellner H."/>
        </authorList>
    </citation>
    <scope>NUCLEOTIDE SEQUENCE [LARGE SCALE GENOMIC DNA]</scope>
    <source>
        <strain evidence="1 2">DSM 108380</strain>
    </source>
</reference>
<keyword evidence="2" id="KW-1185">Reference proteome</keyword>
<dbReference type="AlphaFoldDB" id="A0A8H4RWS0"/>